<dbReference type="InterPro" id="IPR050776">
    <property type="entry name" value="Ank_Repeat/CDKN_Inhibitor"/>
</dbReference>
<sequence length="165" mass="18097">NLTVCNWAYSGKLEEVKERILANKSLAMRTDQDTSALHWADCKSPSGKGAQVNAVNQNGSTSLHHAVSKNRHEIAVMLLEGEANPDGKDHYEATAKYRATAKGNLKMTHILLYYKASTNIQDTDGNTPPHLACDKSEEAKLLVRKETPQVAKGGLGLILKRMVED</sequence>
<evidence type="ECO:0000313" key="5">
    <source>
        <dbReference type="Proteomes" id="UP000233140"/>
    </source>
</evidence>
<dbReference type="AlphaFoldDB" id="A0A2K5YW70"/>
<dbReference type="OMA" id="RHEIALM"/>
<evidence type="ECO:0000256" key="1">
    <source>
        <dbReference type="ARBA" id="ARBA00022737"/>
    </source>
</evidence>
<dbReference type="PANTHER" id="PTHR24201">
    <property type="entry name" value="ANK_REP_REGION DOMAIN-CONTAINING PROTEIN"/>
    <property type="match status" value="1"/>
</dbReference>
<dbReference type="Gene3D" id="1.25.40.20">
    <property type="entry name" value="Ankyrin repeat-containing domain"/>
    <property type="match status" value="1"/>
</dbReference>
<evidence type="ECO:0000256" key="3">
    <source>
        <dbReference type="PROSITE-ProRule" id="PRU00023"/>
    </source>
</evidence>
<keyword evidence="2 3" id="KW-0040">ANK repeat</keyword>
<dbReference type="PROSITE" id="PS50297">
    <property type="entry name" value="ANK_REP_REGION"/>
    <property type="match status" value="1"/>
</dbReference>
<dbReference type="Pfam" id="PF12796">
    <property type="entry name" value="Ank_2"/>
    <property type="match status" value="1"/>
</dbReference>
<evidence type="ECO:0000256" key="2">
    <source>
        <dbReference type="ARBA" id="ARBA00023043"/>
    </source>
</evidence>
<reference evidence="4" key="2">
    <citation type="submission" date="2025-09" db="UniProtKB">
        <authorList>
            <consortium name="Ensembl"/>
        </authorList>
    </citation>
    <scope>IDENTIFICATION</scope>
</reference>
<evidence type="ECO:0000313" key="4">
    <source>
        <dbReference type="Ensembl" id="ENSMLEP00000019789.1"/>
    </source>
</evidence>
<dbReference type="GeneTree" id="ENSGT00940000153404"/>
<protein>
    <submittedName>
        <fullName evidence="4">Uncharacterized protein</fullName>
    </submittedName>
</protein>
<keyword evidence="5" id="KW-1185">Reference proteome</keyword>
<accession>A0A2K5YW70</accession>
<dbReference type="InterPro" id="IPR002110">
    <property type="entry name" value="Ankyrin_rpt"/>
</dbReference>
<proteinExistence type="predicted"/>
<dbReference type="SUPFAM" id="SSF48403">
    <property type="entry name" value="Ankyrin repeat"/>
    <property type="match status" value="1"/>
</dbReference>
<dbReference type="InterPro" id="IPR036770">
    <property type="entry name" value="Ankyrin_rpt-contain_sf"/>
</dbReference>
<name>A0A2K5YW70_MANLE</name>
<dbReference type="PROSITE" id="PS50088">
    <property type="entry name" value="ANK_REPEAT"/>
    <property type="match status" value="1"/>
</dbReference>
<dbReference type="Ensembl" id="ENSMLET00000043281.1">
    <property type="protein sequence ID" value="ENSMLEP00000019789.1"/>
    <property type="gene ID" value="ENSMLEG00000034105.1"/>
</dbReference>
<feature type="repeat" description="ANK" evidence="3">
    <location>
        <begin position="58"/>
        <end position="90"/>
    </location>
</feature>
<organism evidence="4 5">
    <name type="scientific">Mandrillus leucophaeus</name>
    <name type="common">Drill</name>
    <name type="synonym">Papio leucophaeus</name>
    <dbReference type="NCBI Taxonomy" id="9568"/>
    <lineage>
        <taxon>Eukaryota</taxon>
        <taxon>Metazoa</taxon>
        <taxon>Chordata</taxon>
        <taxon>Craniata</taxon>
        <taxon>Vertebrata</taxon>
        <taxon>Euteleostomi</taxon>
        <taxon>Mammalia</taxon>
        <taxon>Eutheria</taxon>
        <taxon>Euarchontoglires</taxon>
        <taxon>Primates</taxon>
        <taxon>Haplorrhini</taxon>
        <taxon>Catarrhini</taxon>
        <taxon>Cercopithecidae</taxon>
        <taxon>Cercopithecinae</taxon>
        <taxon>Mandrillus</taxon>
    </lineage>
</organism>
<dbReference type="SMART" id="SM00248">
    <property type="entry name" value="ANK"/>
    <property type="match status" value="2"/>
</dbReference>
<reference evidence="4" key="1">
    <citation type="submission" date="2025-08" db="UniProtKB">
        <authorList>
            <consortium name="Ensembl"/>
        </authorList>
    </citation>
    <scope>IDENTIFICATION</scope>
</reference>
<keyword evidence="1" id="KW-0677">Repeat</keyword>
<dbReference type="STRING" id="9568.ENSMLEP00000019789"/>
<dbReference type="Proteomes" id="UP000233140">
    <property type="component" value="Unassembled WGS sequence"/>
</dbReference>